<evidence type="ECO:0000256" key="1">
    <source>
        <dbReference type="ARBA" id="ARBA00011900"/>
    </source>
</evidence>
<dbReference type="Pfam" id="PF20464">
    <property type="entry name" value="MmeI_N"/>
    <property type="match status" value="1"/>
</dbReference>
<dbReference type="PANTHER" id="PTHR33841:SF1">
    <property type="entry name" value="DNA METHYLTRANSFERASE A"/>
    <property type="match status" value="1"/>
</dbReference>
<dbReference type="AlphaFoldDB" id="A0A9J6P4Z8"/>
<dbReference type="Pfam" id="PF20473">
    <property type="entry name" value="MmeI_Mtase"/>
    <property type="match status" value="1"/>
</dbReference>
<dbReference type="GO" id="GO:0032259">
    <property type="term" value="P:methylation"/>
    <property type="evidence" value="ECO:0007669"/>
    <property type="project" value="UniProtKB-KW"/>
</dbReference>
<keyword evidence="2 10" id="KW-0489">Methyltransferase</keyword>
<evidence type="ECO:0000259" key="9">
    <source>
        <dbReference type="Pfam" id="PF20473"/>
    </source>
</evidence>
<evidence type="ECO:0000259" key="8">
    <source>
        <dbReference type="Pfam" id="PF20467"/>
    </source>
</evidence>
<feature type="domain" description="MmeI-like target recognition" evidence="7">
    <location>
        <begin position="621"/>
        <end position="823"/>
    </location>
</feature>
<dbReference type="Gene3D" id="3.40.50.150">
    <property type="entry name" value="Vaccinia Virus protein VP39"/>
    <property type="match status" value="1"/>
</dbReference>
<gene>
    <name evidence="10" type="ORF">KDK92_16360</name>
</gene>
<dbReference type="GO" id="GO:0009007">
    <property type="term" value="F:site-specific DNA-methyltransferase (adenine-specific) activity"/>
    <property type="evidence" value="ECO:0007669"/>
    <property type="project" value="UniProtKB-EC"/>
</dbReference>
<dbReference type="Pfam" id="PF20465">
    <property type="entry name" value="MmeI_hel"/>
    <property type="match status" value="1"/>
</dbReference>
<evidence type="ECO:0000259" key="6">
    <source>
        <dbReference type="Pfam" id="PF20465"/>
    </source>
</evidence>
<reference evidence="10" key="2">
    <citation type="submission" date="2021-04" db="EMBL/GenBank/DDBJ databases">
        <authorList>
            <person name="Dong X."/>
        </authorList>
    </citation>
    <scope>NUCLEOTIDE SEQUENCE</scope>
    <source>
        <strain evidence="10">ZWT</strain>
    </source>
</reference>
<dbReference type="InterPro" id="IPR046820">
    <property type="entry name" value="MmeI_TRD"/>
</dbReference>
<feature type="domain" description="MmeI-like C-terminal" evidence="8">
    <location>
        <begin position="826"/>
        <end position="904"/>
    </location>
</feature>
<dbReference type="RefSeq" id="WP_250860415.1">
    <property type="nucleotide sequence ID" value="NZ_JAGSOJ010000003.1"/>
</dbReference>
<dbReference type="EC" id="2.1.1.72" evidence="1"/>
<dbReference type="PRINTS" id="PR00507">
    <property type="entry name" value="N12N6MTFRASE"/>
</dbReference>
<accession>A0A9J6P4Z8</accession>
<reference evidence="10" key="1">
    <citation type="journal article" date="2021" name="mSystems">
        <title>Bacteria and Archaea Synergistically Convert Glycine Betaine to Biogenic Methane in the Formosa Cold Seep of the South China Sea.</title>
        <authorList>
            <person name="Li L."/>
            <person name="Zhang W."/>
            <person name="Zhang S."/>
            <person name="Song L."/>
            <person name="Sun Q."/>
            <person name="Zhang H."/>
            <person name="Xiang H."/>
            <person name="Dong X."/>
        </authorList>
    </citation>
    <scope>NUCLEOTIDE SEQUENCE</scope>
    <source>
        <strain evidence="10">ZWT</strain>
    </source>
</reference>
<dbReference type="SUPFAM" id="SSF53335">
    <property type="entry name" value="S-adenosyl-L-methionine-dependent methyltransferases"/>
    <property type="match status" value="1"/>
</dbReference>
<evidence type="ECO:0000313" key="11">
    <source>
        <dbReference type="Proteomes" id="UP001056429"/>
    </source>
</evidence>
<evidence type="ECO:0000256" key="3">
    <source>
        <dbReference type="ARBA" id="ARBA00022679"/>
    </source>
</evidence>
<dbReference type="InterPro" id="IPR046818">
    <property type="entry name" value="MmeI_C"/>
</dbReference>
<dbReference type="InterPro" id="IPR050953">
    <property type="entry name" value="N4_N6_ade-DNA_methylase"/>
</dbReference>
<protein>
    <recommendedName>
        <fullName evidence="1">site-specific DNA-methyltransferase (adenine-specific)</fullName>
        <ecNumber evidence="1">2.1.1.72</ecNumber>
    </recommendedName>
</protein>
<dbReference type="Proteomes" id="UP001056429">
    <property type="component" value="Unassembled WGS sequence"/>
</dbReference>
<evidence type="ECO:0000256" key="4">
    <source>
        <dbReference type="ARBA" id="ARBA00047942"/>
    </source>
</evidence>
<name>A0A9J6P4Z8_9CLOT</name>
<keyword evidence="11" id="KW-1185">Reference proteome</keyword>
<dbReference type="PANTHER" id="PTHR33841">
    <property type="entry name" value="DNA METHYLTRANSFERASE YEEA-RELATED"/>
    <property type="match status" value="1"/>
</dbReference>
<comment type="caution">
    <text evidence="10">The sequence shown here is derived from an EMBL/GenBank/DDBJ whole genome shotgun (WGS) entry which is preliminary data.</text>
</comment>
<evidence type="ECO:0000259" key="7">
    <source>
        <dbReference type="Pfam" id="PF20466"/>
    </source>
</evidence>
<dbReference type="InterPro" id="IPR046816">
    <property type="entry name" value="MmeI_Mtase"/>
</dbReference>
<feature type="domain" description="MmeI-like DNA-methyltransferase" evidence="9">
    <location>
        <begin position="333"/>
        <end position="597"/>
    </location>
</feature>
<evidence type="ECO:0000256" key="2">
    <source>
        <dbReference type="ARBA" id="ARBA00022603"/>
    </source>
</evidence>
<feature type="domain" description="MmeI-like helicase spacer" evidence="6">
    <location>
        <begin position="180"/>
        <end position="257"/>
    </location>
</feature>
<proteinExistence type="predicted"/>
<comment type="catalytic activity">
    <reaction evidence="4">
        <text>a 2'-deoxyadenosine in DNA + S-adenosyl-L-methionine = an N(6)-methyl-2'-deoxyadenosine in DNA + S-adenosyl-L-homocysteine + H(+)</text>
        <dbReference type="Rhea" id="RHEA:15197"/>
        <dbReference type="Rhea" id="RHEA-COMP:12418"/>
        <dbReference type="Rhea" id="RHEA-COMP:12419"/>
        <dbReference type="ChEBI" id="CHEBI:15378"/>
        <dbReference type="ChEBI" id="CHEBI:57856"/>
        <dbReference type="ChEBI" id="CHEBI:59789"/>
        <dbReference type="ChEBI" id="CHEBI:90615"/>
        <dbReference type="ChEBI" id="CHEBI:90616"/>
        <dbReference type="EC" id="2.1.1.72"/>
    </reaction>
</comment>
<dbReference type="Pfam" id="PF20467">
    <property type="entry name" value="MmeI_C"/>
    <property type="match status" value="1"/>
</dbReference>
<sequence>MNLGWNEIRKRAIRFSTEWKDETSENAEAKTFWNDFFNVFGITRRRIASFEKPVKKLGNKKGFIDLFWKGVLIVEHKSRGKNLDKAYSQALDYFYGLKEEELPRYVLVSDFNKFRLYDLEENIIQEFLLQDFFKNIHLFSFMTGYITQRYIDEDPVNIKAAELMRDLHDRLKESGYTGQALERLLVRIMFCLFADDTGIFNKNFFKDYIERNTKKDGEDLGLHLTMIFQILDTSTEKRQINLGYELKELPYVNGKLFNQKLPIASFNSEMRNLLLKCCYFNWSKVSPAIFGSMFQLVMDEEKRKNIGAFYTSEKNILKSIKDLFLDDLFNEFKRNKNNHNNLKRMLKKIREIKILDPACGCGNFLVIAYRELRRLELEIYKELYINNKKYVQMSLDIKLLYECIDVDSMYGIEVEEFPANVAQVAIWLVDHQMNMELSQEFGEYFVRLPLKKAPNIINENALNIDWDKIVSKTELTYIVGNPPFIAKKNRTMKQNIEMDIVCNGIKNYKLLDYVCCWYIKTAEFIQNTNIKVALISTNSITQGEQVSILWKYLLEKGVTIDFAHRTFKWSNGAGKDAQVYVVIIGCSCGNSSNKLIYDYETPISNPMKIKVKNINPYLLEQENLIITNRTKPICNVPSITFGNMPNDKGNFLFTDEEKKEFLLKEPRAKKFFKPFISAREFLHNEKRWCLWLKDVKPSEIKKMAEVYNRIKNVKEIRLASKRVATRKLAEYPYLFGEIRQSIGSYILIPRHSSEMRKYIPMDFFTDEYIAGDSCCIIQNATLFNFGVLMSEMHMAWVRQICGRIKSDFRYSNKLVYNNFPWPENPSDEKVLEVERLVKKLFLVRKEYKKQSLAQLYDPLIIPYKLSQVHKELDIAVDRCYRQHKFLNDFKRLQLLFDLYKKYTSED</sequence>
<dbReference type="InterPro" id="IPR046817">
    <property type="entry name" value="MmeI_N"/>
</dbReference>
<evidence type="ECO:0000259" key="5">
    <source>
        <dbReference type="Pfam" id="PF20464"/>
    </source>
</evidence>
<feature type="domain" description="MmeI-like N-terminal" evidence="5">
    <location>
        <begin position="11"/>
        <end position="173"/>
    </location>
</feature>
<dbReference type="InterPro" id="IPR046819">
    <property type="entry name" value="MmeI_hel"/>
</dbReference>
<organism evidence="10 11">
    <name type="scientific">Oceanirhabdus seepicola</name>
    <dbReference type="NCBI Taxonomy" id="2828781"/>
    <lineage>
        <taxon>Bacteria</taxon>
        <taxon>Bacillati</taxon>
        <taxon>Bacillota</taxon>
        <taxon>Clostridia</taxon>
        <taxon>Eubacteriales</taxon>
        <taxon>Clostridiaceae</taxon>
        <taxon>Oceanirhabdus</taxon>
    </lineage>
</organism>
<dbReference type="EMBL" id="JAGSOJ010000003">
    <property type="protein sequence ID" value="MCM1991308.1"/>
    <property type="molecule type" value="Genomic_DNA"/>
</dbReference>
<evidence type="ECO:0000313" key="10">
    <source>
        <dbReference type="EMBL" id="MCM1991308.1"/>
    </source>
</evidence>
<keyword evidence="3" id="KW-0808">Transferase</keyword>
<dbReference type="Pfam" id="PF20466">
    <property type="entry name" value="MmeI_TRD"/>
    <property type="match status" value="1"/>
</dbReference>
<dbReference type="InterPro" id="IPR029063">
    <property type="entry name" value="SAM-dependent_MTases_sf"/>
</dbReference>